<dbReference type="Proteomes" id="UP000694620">
    <property type="component" value="Chromosome 11"/>
</dbReference>
<reference evidence="3" key="3">
    <citation type="submission" date="2025-09" db="UniProtKB">
        <authorList>
            <consortium name="Ensembl"/>
        </authorList>
    </citation>
    <scope>IDENTIFICATION</scope>
</reference>
<organism evidence="3 4">
    <name type="scientific">Erpetoichthys calabaricus</name>
    <name type="common">Rope fish</name>
    <name type="synonym">Calamoichthys calabaricus</name>
    <dbReference type="NCBI Taxonomy" id="27687"/>
    <lineage>
        <taxon>Eukaryota</taxon>
        <taxon>Metazoa</taxon>
        <taxon>Chordata</taxon>
        <taxon>Craniata</taxon>
        <taxon>Vertebrata</taxon>
        <taxon>Euteleostomi</taxon>
        <taxon>Actinopterygii</taxon>
        <taxon>Polypteriformes</taxon>
        <taxon>Polypteridae</taxon>
        <taxon>Erpetoichthys</taxon>
    </lineage>
</organism>
<dbReference type="Ensembl" id="ENSECRT00000013252.1">
    <property type="protein sequence ID" value="ENSECRP00000013022.1"/>
    <property type="gene ID" value="ENSECRG00000008708.1"/>
</dbReference>
<evidence type="ECO:0000313" key="3">
    <source>
        <dbReference type="Ensembl" id="ENSECRP00000013022.1"/>
    </source>
</evidence>
<dbReference type="OrthoDB" id="10003345at2759"/>
<accession>A0A8C4S840</accession>
<evidence type="ECO:0000313" key="4">
    <source>
        <dbReference type="Proteomes" id="UP000694620"/>
    </source>
</evidence>
<feature type="region of interest" description="Disordered" evidence="2">
    <location>
        <begin position="228"/>
        <end position="264"/>
    </location>
</feature>
<keyword evidence="1" id="KW-0727">SH2 domain</keyword>
<proteinExistence type="predicted"/>
<name>A0A8C4S840_ERPCA</name>
<dbReference type="PANTHER" id="PTHR14388">
    <property type="entry name" value="T CELL-SPECIFIC ADAPTER PROTEIN TSAD"/>
    <property type="match status" value="1"/>
</dbReference>
<reference evidence="3" key="2">
    <citation type="submission" date="2025-08" db="UniProtKB">
        <authorList>
            <consortium name="Ensembl"/>
        </authorList>
    </citation>
    <scope>IDENTIFICATION</scope>
</reference>
<dbReference type="AlphaFoldDB" id="A0A8C4S840"/>
<evidence type="ECO:0000256" key="1">
    <source>
        <dbReference type="ARBA" id="ARBA00022999"/>
    </source>
</evidence>
<reference evidence="3" key="1">
    <citation type="submission" date="2021-06" db="EMBL/GenBank/DDBJ databases">
        <authorList>
            <consortium name="Wellcome Sanger Institute Data Sharing"/>
        </authorList>
    </citation>
    <scope>NUCLEOTIDE SEQUENCE [LARGE SCALE GENOMIC DNA]</scope>
</reference>
<keyword evidence="4" id="KW-1185">Reference proteome</keyword>
<dbReference type="RefSeq" id="XP_028669311.1">
    <property type="nucleotide sequence ID" value="XM_028813478.2"/>
</dbReference>
<evidence type="ECO:0000256" key="2">
    <source>
        <dbReference type="SAM" id="MobiDB-lite"/>
    </source>
</evidence>
<dbReference type="PANTHER" id="PTHR14388:SF5">
    <property type="entry name" value="SH2 DOMAIN-CONTAINING PROTEIN 4A"/>
    <property type="match status" value="1"/>
</dbReference>
<dbReference type="GeneTree" id="ENSGT00940000157357"/>
<protein>
    <submittedName>
        <fullName evidence="3">Zgc:100829</fullName>
    </submittedName>
</protein>
<gene>
    <name evidence="3" type="primary">LOC114660647</name>
</gene>
<dbReference type="GeneID" id="114660647"/>
<dbReference type="GO" id="GO:0005737">
    <property type="term" value="C:cytoplasm"/>
    <property type="evidence" value="ECO:0007669"/>
    <property type="project" value="TreeGrafter"/>
</dbReference>
<sequence>MLQQILNDMYIDPDVLEALNEEQKKILFLKMRQEQVRRWKEREEKLEKEGPVFTRPKSNKAPTKRVSWLLGSDGDVHVFIIGETPDVKPFQMIYAEFEQSNNKRINMENMKSDVLHCTLPQEENECSEGNILMVQRGDTHSQLKEIEEEDASQDATSACDIFYRRHLCQKDTDTTVLAMQSGECQERTGQDFKLDQVSNTATMQNNDHSNEVPSNTVVRRSVAELTQNFGGPKKTSGKGTLPRVKPPLPAKSPSIYLMSSSGFR</sequence>